<protein>
    <recommendedName>
        <fullName evidence="3">Transmembrane protein</fullName>
    </recommendedName>
</protein>
<reference evidence="2" key="1">
    <citation type="submission" date="2018-10" db="EMBL/GenBank/DDBJ databases">
        <title>Hidden diversity of soil giant viruses.</title>
        <authorList>
            <person name="Schulz F."/>
            <person name="Alteio L."/>
            <person name="Goudeau D."/>
            <person name="Ryan E.M."/>
            <person name="Malmstrom R.R."/>
            <person name="Blanchard J."/>
            <person name="Woyke T."/>
        </authorList>
    </citation>
    <scope>NUCLEOTIDE SEQUENCE</scope>
    <source>
        <strain evidence="2">GAV1</strain>
    </source>
</reference>
<keyword evidence="1" id="KW-0472">Membrane</keyword>
<gene>
    <name evidence="2" type="ORF">Gaeavirus3_16</name>
</gene>
<evidence type="ECO:0000256" key="1">
    <source>
        <dbReference type="SAM" id="Phobius"/>
    </source>
</evidence>
<evidence type="ECO:0008006" key="3">
    <source>
        <dbReference type="Google" id="ProtNLM"/>
    </source>
</evidence>
<sequence>MDYTNPGFIYVILALLMLSAYYIIEFKKGSTGSGTIAVVVVWACVALILTSVICGIQASKEQGLATPQNTAIMYGLSIVTLIISSVCLSCA</sequence>
<dbReference type="EMBL" id="MK072201">
    <property type="protein sequence ID" value="AYV79962.1"/>
    <property type="molecule type" value="Genomic_DNA"/>
</dbReference>
<feature type="transmembrane region" description="Helical" evidence="1">
    <location>
        <begin position="36"/>
        <end position="59"/>
    </location>
</feature>
<organism evidence="2">
    <name type="scientific">Gaeavirus sp</name>
    <dbReference type="NCBI Taxonomy" id="2487767"/>
    <lineage>
        <taxon>Viruses</taxon>
        <taxon>Varidnaviria</taxon>
        <taxon>Bamfordvirae</taxon>
        <taxon>Nucleocytoviricota</taxon>
        <taxon>Megaviricetes</taxon>
        <taxon>Imitervirales</taxon>
        <taxon>Mimiviridae</taxon>
        <taxon>Klosneuvirinae</taxon>
    </lineage>
</organism>
<keyword evidence="1" id="KW-0812">Transmembrane</keyword>
<name>A0A3G4ZYI4_9VIRU</name>
<feature type="transmembrane region" description="Helical" evidence="1">
    <location>
        <begin position="6"/>
        <end position="24"/>
    </location>
</feature>
<evidence type="ECO:0000313" key="2">
    <source>
        <dbReference type="EMBL" id="AYV79962.1"/>
    </source>
</evidence>
<keyword evidence="1" id="KW-1133">Transmembrane helix</keyword>
<accession>A0A3G4ZYI4</accession>
<feature type="transmembrane region" description="Helical" evidence="1">
    <location>
        <begin position="71"/>
        <end position="90"/>
    </location>
</feature>
<proteinExistence type="predicted"/>